<protein>
    <submittedName>
        <fullName evidence="2">DUF3429 domain-containing protein</fullName>
    </submittedName>
</protein>
<feature type="transmembrane region" description="Helical" evidence="1">
    <location>
        <begin position="39"/>
        <end position="56"/>
    </location>
</feature>
<gene>
    <name evidence="2" type="ORF">R0137_10255</name>
</gene>
<dbReference type="PANTHER" id="PTHR15887">
    <property type="entry name" value="TRANSMEMBRANE PROTEIN 69"/>
    <property type="match status" value="1"/>
</dbReference>
<proteinExistence type="predicted"/>
<sequence>MSMRLMQALGLAGLFPFVGAALGVMFLDDLLLALSQRTFLLYSTAILCFLGGTFWGETLPEPTVGQGAAILISNGIVLFAVLAMLTAQPLIAAVMLMLGHLALLWYERQLPDRAVWYTRMRSWLTFVAVITHLMFCIGLTLRASP</sequence>
<dbReference type="EMBL" id="CP136865">
    <property type="protein sequence ID" value="WOJ95635.1"/>
    <property type="molecule type" value="Genomic_DNA"/>
</dbReference>
<accession>A0ABZ0I935</accession>
<reference evidence="2 3" key="1">
    <citation type="submission" date="2023-10" db="EMBL/GenBank/DDBJ databases">
        <title>Two novel species belonging to the OM43/NOR5 clade.</title>
        <authorList>
            <person name="Park M."/>
        </authorList>
    </citation>
    <scope>NUCLEOTIDE SEQUENCE [LARGE SCALE GENOMIC DNA]</scope>
    <source>
        <strain evidence="2 3">IMCC45268</strain>
    </source>
</reference>
<evidence type="ECO:0000256" key="1">
    <source>
        <dbReference type="SAM" id="Phobius"/>
    </source>
</evidence>
<evidence type="ECO:0000313" key="2">
    <source>
        <dbReference type="EMBL" id="WOJ95635.1"/>
    </source>
</evidence>
<organism evidence="2 3">
    <name type="scientific">Congregibacter brevis</name>
    <dbReference type="NCBI Taxonomy" id="3081201"/>
    <lineage>
        <taxon>Bacteria</taxon>
        <taxon>Pseudomonadati</taxon>
        <taxon>Pseudomonadota</taxon>
        <taxon>Gammaproteobacteria</taxon>
        <taxon>Cellvibrionales</taxon>
        <taxon>Halieaceae</taxon>
        <taxon>Congregibacter</taxon>
    </lineage>
</organism>
<feature type="transmembrane region" description="Helical" evidence="1">
    <location>
        <begin position="76"/>
        <end position="103"/>
    </location>
</feature>
<dbReference type="RefSeq" id="WP_407326339.1">
    <property type="nucleotide sequence ID" value="NZ_CP136865.1"/>
</dbReference>
<dbReference type="Pfam" id="PF11911">
    <property type="entry name" value="DUF3429"/>
    <property type="match status" value="1"/>
</dbReference>
<keyword evidence="3" id="KW-1185">Reference proteome</keyword>
<dbReference type="InterPro" id="IPR021836">
    <property type="entry name" value="DUF3429"/>
</dbReference>
<keyword evidence="1" id="KW-0472">Membrane</keyword>
<feature type="transmembrane region" description="Helical" evidence="1">
    <location>
        <begin position="123"/>
        <end position="141"/>
    </location>
</feature>
<keyword evidence="1" id="KW-0812">Transmembrane</keyword>
<dbReference type="Proteomes" id="UP001626549">
    <property type="component" value="Chromosome"/>
</dbReference>
<evidence type="ECO:0000313" key="3">
    <source>
        <dbReference type="Proteomes" id="UP001626549"/>
    </source>
</evidence>
<keyword evidence="1" id="KW-1133">Transmembrane helix</keyword>
<name>A0ABZ0I935_9GAMM</name>
<dbReference type="PANTHER" id="PTHR15887:SF1">
    <property type="entry name" value="TRANSMEMBRANE PROTEIN 69"/>
    <property type="match status" value="1"/>
</dbReference>